<dbReference type="RefSeq" id="WP_186876973.1">
    <property type="nucleotide sequence ID" value="NZ_JACOPF010000004.1"/>
</dbReference>
<dbReference type="GO" id="GO:0009116">
    <property type="term" value="P:nucleoside metabolic process"/>
    <property type="evidence" value="ECO:0007669"/>
    <property type="project" value="InterPro"/>
</dbReference>
<dbReference type="InterPro" id="IPR000845">
    <property type="entry name" value="Nucleoside_phosphorylase_d"/>
</dbReference>
<dbReference type="CDD" id="cd17767">
    <property type="entry name" value="UP_EcUdp-like"/>
    <property type="match status" value="1"/>
</dbReference>
<proteinExistence type="predicted"/>
<reference evidence="2" key="1">
    <citation type="submission" date="2020-08" db="EMBL/GenBank/DDBJ databases">
        <title>Genome public.</title>
        <authorList>
            <person name="Liu C."/>
            <person name="Sun Q."/>
        </authorList>
    </citation>
    <scope>NUCLEOTIDE SEQUENCE</scope>
    <source>
        <strain evidence="2">NSJ-55</strain>
    </source>
</reference>
<gene>
    <name evidence="2" type="ORF">H8S37_15490</name>
</gene>
<name>A0A923LL96_9FIRM</name>
<dbReference type="EMBL" id="JACOPF010000004">
    <property type="protein sequence ID" value="MBC5690319.1"/>
    <property type="molecule type" value="Genomic_DNA"/>
</dbReference>
<dbReference type="GO" id="GO:0005829">
    <property type="term" value="C:cytosol"/>
    <property type="evidence" value="ECO:0007669"/>
    <property type="project" value="TreeGrafter"/>
</dbReference>
<dbReference type="PANTHER" id="PTHR43691">
    <property type="entry name" value="URIDINE PHOSPHORYLASE"/>
    <property type="match status" value="1"/>
</dbReference>
<dbReference type="SUPFAM" id="SSF53167">
    <property type="entry name" value="Purine and uridine phosphorylases"/>
    <property type="match status" value="1"/>
</dbReference>
<protein>
    <submittedName>
        <fullName evidence="2">Nucleoside phosphorylase</fullName>
    </submittedName>
</protein>
<evidence type="ECO:0000259" key="1">
    <source>
        <dbReference type="Pfam" id="PF01048"/>
    </source>
</evidence>
<sequence>MLSDKIRAKKSIQKMHEIYEYYQNVPERGLVIDGKPAMTQIDPEKAGDFVLVTVRDPLCAYDKDPARMIADKLENAELIGQSGMFTSYTGMYKGAKISVVSGGSGSPEVELLLYDYMEYTDAHTFLRVGGSGGIGDEVKPGDIVISSGVVREEGMTKAYVPAVYPAVSSYEVVSAMVQAAEQLEASYHVGLTVSVDSDFIGGGRPGVGGYLQPWNIEFAGIYNRAGVLNGDRESAAIVTLSALFGRRGGSVCSVADNLCTGERFQAGSGHGSAIDIALEGCAVLNAMDKQKKNMGKRYWYPDMEKEQMYGEKE</sequence>
<dbReference type="InterPro" id="IPR035994">
    <property type="entry name" value="Nucleoside_phosphorylase_sf"/>
</dbReference>
<feature type="domain" description="Nucleoside phosphorylase" evidence="1">
    <location>
        <begin position="67"/>
        <end position="260"/>
    </location>
</feature>
<dbReference type="AlphaFoldDB" id="A0A923LL96"/>
<accession>A0A923LL96</accession>
<organism evidence="2 3">
    <name type="scientific">Mediterraneibacter hominis</name>
    <dbReference type="NCBI Taxonomy" id="2763054"/>
    <lineage>
        <taxon>Bacteria</taxon>
        <taxon>Bacillati</taxon>
        <taxon>Bacillota</taxon>
        <taxon>Clostridia</taxon>
        <taxon>Lachnospirales</taxon>
        <taxon>Lachnospiraceae</taxon>
        <taxon>Mediterraneibacter</taxon>
    </lineage>
</organism>
<evidence type="ECO:0000313" key="3">
    <source>
        <dbReference type="Proteomes" id="UP000652477"/>
    </source>
</evidence>
<dbReference type="Proteomes" id="UP000652477">
    <property type="component" value="Unassembled WGS sequence"/>
</dbReference>
<keyword evidence="3" id="KW-1185">Reference proteome</keyword>
<dbReference type="PANTHER" id="PTHR43691:SF13">
    <property type="entry name" value="URIDINE PHOSPHORYLASE"/>
    <property type="match status" value="1"/>
</dbReference>
<dbReference type="Pfam" id="PF01048">
    <property type="entry name" value="PNP_UDP_1"/>
    <property type="match status" value="1"/>
</dbReference>
<dbReference type="Gene3D" id="3.40.50.1580">
    <property type="entry name" value="Nucleoside phosphorylase domain"/>
    <property type="match status" value="1"/>
</dbReference>
<comment type="caution">
    <text evidence="2">The sequence shown here is derived from an EMBL/GenBank/DDBJ whole genome shotgun (WGS) entry which is preliminary data.</text>
</comment>
<evidence type="ECO:0000313" key="2">
    <source>
        <dbReference type="EMBL" id="MBC5690319.1"/>
    </source>
</evidence>
<dbReference type="GO" id="GO:0003824">
    <property type="term" value="F:catalytic activity"/>
    <property type="evidence" value="ECO:0007669"/>
    <property type="project" value="InterPro"/>
</dbReference>